<evidence type="ECO:0000256" key="3">
    <source>
        <dbReference type="ARBA" id="ARBA00023163"/>
    </source>
</evidence>
<keyword evidence="6" id="KW-1185">Reference proteome</keyword>
<dbReference type="PROSITE" id="PS50949">
    <property type="entry name" value="HTH_GNTR"/>
    <property type="match status" value="1"/>
</dbReference>
<dbReference type="Proteomes" id="UP000187085">
    <property type="component" value="Unassembled WGS sequence"/>
</dbReference>
<evidence type="ECO:0000313" key="6">
    <source>
        <dbReference type="Proteomes" id="UP000187085"/>
    </source>
</evidence>
<dbReference type="GO" id="GO:0003677">
    <property type="term" value="F:DNA binding"/>
    <property type="evidence" value="ECO:0007669"/>
    <property type="project" value="UniProtKB-KW"/>
</dbReference>
<name>A0A1R1LER2_9MICC</name>
<dbReference type="GO" id="GO:0003700">
    <property type="term" value="F:DNA-binding transcription factor activity"/>
    <property type="evidence" value="ECO:0007669"/>
    <property type="project" value="InterPro"/>
</dbReference>
<reference evidence="5 6" key="1">
    <citation type="submission" date="2016-12" db="EMBL/GenBank/DDBJ databases">
        <title>Draft genome of Tersicoccus phoenicis 1P05MA.</title>
        <authorList>
            <person name="Nakajima Y."/>
            <person name="Yoshizawa S."/>
            <person name="Nakamura K."/>
            <person name="Ogura Y."/>
            <person name="Hayashi T."/>
            <person name="Kogure K."/>
        </authorList>
    </citation>
    <scope>NUCLEOTIDE SEQUENCE [LARGE SCALE GENOMIC DNA]</scope>
    <source>
        <strain evidence="5 6">1p05MA</strain>
    </source>
</reference>
<dbReference type="PANTHER" id="PTHR44846">
    <property type="entry name" value="MANNOSYL-D-GLYCERATE TRANSPORT/METABOLISM SYSTEM REPRESSOR MNGR-RELATED"/>
    <property type="match status" value="1"/>
</dbReference>
<dbReference type="InterPro" id="IPR036390">
    <property type="entry name" value="WH_DNA-bd_sf"/>
</dbReference>
<dbReference type="InterPro" id="IPR050679">
    <property type="entry name" value="Bact_HTH_transcr_reg"/>
</dbReference>
<keyword evidence="3" id="KW-0804">Transcription</keyword>
<dbReference type="InterPro" id="IPR028978">
    <property type="entry name" value="Chorismate_lyase_/UTRA_dom_sf"/>
</dbReference>
<organism evidence="5 6">
    <name type="scientific">Tersicoccus phoenicis</name>
    <dbReference type="NCBI Taxonomy" id="554083"/>
    <lineage>
        <taxon>Bacteria</taxon>
        <taxon>Bacillati</taxon>
        <taxon>Actinomycetota</taxon>
        <taxon>Actinomycetes</taxon>
        <taxon>Micrococcales</taxon>
        <taxon>Micrococcaceae</taxon>
        <taxon>Tersicoccus</taxon>
    </lineage>
</organism>
<dbReference type="SMART" id="SM00345">
    <property type="entry name" value="HTH_GNTR"/>
    <property type="match status" value="1"/>
</dbReference>
<dbReference type="Pfam" id="PF00392">
    <property type="entry name" value="GntR"/>
    <property type="match status" value="1"/>
</dbReference>
<dbReference type="AlphaFoldDB" id="A0A1R1LER2"/>
<evidence type="ECO:0000256" key="2">
    <source>
        <dbReference type="ARBA" id="ARBA00023125"/>
    </source>
</evidence>
<dbReference type="InterPro" id="IPR036388">
    <property type="entry name" value="WH-like_DNA-bd_sf"/>
</dbReference>
<dbReference type="Gene3D" id="3.40.1410.10">
    <property type="entry name" value="Chorismate lyase-like"/>
    <property type="match status" value="1"/>
</dbReference>
<dbReference type="Gene3D" id="1.10.10.10">
    <property type="entry name" value="Winged helix-like DNA-binding domain superfamily/Winged helix DNA-binding domain"/>
    <property type="match status" value="1"/>
</dbReference>
<evidence type="ECO:0000313" key="5">
    <source>
        <dbReference type="EMBL" id="OMH26012.1"/>
    </source>
</evidence>
<protein>
    <submittedName>
        <fullName evidence="5">GntR family transcriptional regulator</fullName>
    </submittedName>
</protein>
<dbReference type="SMART" id="SM00866">
    <property type="entry name" value="UTRA"/>
    <property type="match status" value="1"/>
</dbReference>
<dbReference type="Pfam" id="PF07702">
    <property type="entry name" value="UTRA"/>
    <property type="match status" value="1"/>
</dbReference>
<dbReference type="InterPro" id="IPR000524">
    <property type="entry name" value="Tscrpt_reg_HTH_GntR"/>
</dbReference>
<keyword evidence="2" id="KW-0238">DNA-binding</keyword>
<dbReference type="PRINTS" id="PR00035">
    <property type="entry name" value="HTHGNTR"/>
</dbReference>
<dbReference type="InterPro" id="IPR011663">
    <property type="entry name" value="UTRA"/>
</dbReference>
<sequence>MDEEGATGYRRVLAQLRADVLGVLQPGDGLPPERELAARFGVARMTVRRALDELATEGLIDRLVGVGTFVAYPKRSIHVQLTSYTEEMTRRGMIPTATVLDFGTVAASDHVARQLRLEPGDPVVRYRRLFYADGEPMSVDENFLVPHHVPGMVRASPPPSLYRYLNEEHGLVIEWGEDTIEATSATSSLARLLKIDARDPLLKIERRAYVGRVVVDFSISYYRADRYRLSVPLQRPRRSHQGNRPLLRDR</sequence>
<dbReference type="STRING" id="554083.BKD30_05415"/>
<keyword evidence="1" id="KW-0805">Transcription regulation</keyword>
<dbReference type="CDD" id="cd07377">
    <property type="entry name" value="WHTH_GntR"/>
    <property type="match status" value="1"/>
</dbReference>
<evidence type="ECO:0000259" key="4">
    <source>
        <dbReference type="PROSITE" id="PS50949"/>
    </source>
</evidence>
<feature type="domain" description="HTH gntR-type" evidence="4">
    <location>
        <begin position="6"/>
        <end position="73"/>
    </location>
</feature>
<gene>
    <name evidence="5" type="ORF">BKD30_05415</name>
</gene>
<dbReference type="SUPFAM" id="SSF64288">
    <property type="entry name" value="Chorismate lyase-like"/>
    <property type="match status" value="1"/>
</dbReference>
<comment type="caution">
    <text evidence="5">The sequence shown here is derived from an EMBL/GenBank/DDBJ whole genome shotgun (WGS) entry which is preliminary data.</text>
</comment>
<dbReference type="RefSeq" id="WP_076702977.1">
    <property type="nucleotide sequence ID" value="NZ_MRDE01000024.1"/>
</dbReference>
<evidence type="ECO:0000256" key="1">
    <source>
        <dbReference type="ARBA" id="ARBA00023015"/>
    </source>
</evidence>
<proteinExistence type="predicted"/>
<accession>A0A1R1LER2</accession>
<dbReference type="GO" id="GO:0045892">
    <property type="term" value="P:negative regulation of DNA-templated transcription"/>
    <property type="evidence" value="ECO:0007669"/>
    <property type="project" value="TreeGrafter"/>
</dbReference>
<dbReference type="EMBL" id="MRDE01000024">
    <property type="protein sequence ID" value="OMH26012.1"/>
    <property type="molecule type" value="Genomic_DNA"/>
</dbReference>
<dbReference type="PANTHER" id="PTHR44846:SF1">
    <property type="entry name" value="MANNOSYL-D-GLYCERATE TRANSPORT_METABOLISM SYSTEM REPRESSOR MNGR-RELATED"/>
    <property type="match status" value="1"/>
</dbReference>
<dbReference type="SUPFAM" id="SSF46785">
    <property type="entry name" value="Winged helix' DNA-binding domain"/>
    <property type="match status" value="1"/>
</dbReference>